<comment type="caution">
    <text evidence="2">The sequence shown here is derived from an EMBL/GenBank/DDBJ whole genome shotgun (WGS) entry which is preliminary data.</text>
</comment>
<evidence type="ECO:0000256" key="1">
    <source>
        <dbReference type="SAM" id="Phobius"/>
    </source>
</evidence>
<protein>
    <submittedName>
        <fullName evidence="2">UPF0716 protein FxsA</fullName>
    </submittedName>
</protein>
<keyword evidence="1" id="KW-1133">Transmembrane helix</keyword>
<evidence type="ECO:0000313" key="2">
    <source>
        <dbReference type="EMBL" id="MDR6226620.1"/>
    </source>
</evidence>
<organism evidence="2 3">
    <name type="scientific">Desmospora profundinema</name>
    <dbReference type="NCBI Taxonomy" id="1571184"/>
    <lineage>
        <taxon>Bacteria</taxon>
        <taxon>Bacillati</taxon>
        <taxon>Bacillota</taxon>
        <taxon>Bacilli</taxon>
        <taxon>Bacillales</taxon>
        <taxon>Thermoactinomycetaceae</taxon>
        <taxon>Desmospora</taxon>
    </lineage>
</organism>
<sequence length="132" mass="14507">MVFRIIILLLIIVPAMEIWGLVTVGSWIGAGPTVLLVIATGLVGGYLAKWQGLQTLRLAQIQLRNNELPGEAILDGICILCGGLLLLTPGFFTDAIGFALLLPYPRGMIKLFMKKTLTRMMQNGTLIWVTRR</sequence>
<proteinExistence type="predicted"/>
<keyword evidence="1" id="KW-0472">Membrane</keyword>
<keyword evidence="3" id="KW-1185">Reference proteome</keyword>
<name>A0ABU1IPC2_9BACL</name>
<evidence type="ECO:0000313" key="3">
    <source>
        <dbReference type="Proteomes" id="UP001185012"/>
    </source>
</evidence>
<reference evidence="2 3" key="1">
    <citation type="submission" date="2023-07" db="EMBL/GenBank/DDBJ databases">
        <title>Genomic Encyclopedia of Type Strains, Phase IV (KMG-IV): sequencing the most valuable type-strain genomes for metagenomic binning, comparative biology and taxonomic classification.</title>
        <authorList>
            <person name="Goeker M."/>
        </authorList>
    </citation>
    <scope>NUCLEOTIDE SEQUENCE [LARGE SCALE GENOMIC DNA]</scope>
    <source>
        <strain evidence="2 3">DSM 45903</strain>
    </source>
</reference>
<dbReference type="Proteomes" id="UP001185012">
    <property type="component" value="Unassembled WGS sequence"/>
</dbReference>
<feature type="transmembrane region" description="Helical" evidence="1">
    <location>
        <begin position="28"/>
        <end position="48"/>
    </location>
</feature>
<dbReference type="PANTHER" id="PTHR35335">
    <property type="entry name" value="UPF0716 PROTEIN FXSA"/>
    <property type="match status" value="1"/>
</dbReference>
<dbReference type="RefSeq" id="WP_309866741.1">
    <property type="nucleotide sequence ID" value="NZ_JAVDQG010000005.1"/>
</dbReference>
<accession>A0ABU1IPC2</accession>
<dbReference type="PANTHER" id="PTHR35335:SF1">
    <property type="entry name" value="UPF0716 PROTEIN FXSA"/>
    <property type="match status" value="1"/>
</dbReference>
<gene>
    <name evidence="2" type="ORF">JOE21_002627</name>
</gene>
<keyword evidence="1" id="KW-0812">Transmembrane</keyword>
<dbReference type="NCBIfam" id="NF008528">
    <property type="entry name" value="PRK11463.1-2"/>
    <property type="match status" value="1"/>
</dbReference>
<dbReference type="EMBL" id="JAVDQG010000005">
    <property type="protein sequence ID" value="MDR6226620.1"/>
    <property type="molecule type" value="Genomic_DNA"/>
</dbReference>
<dbReference type="Pfam" id="PF04186">
    <property type="entry name" value="FxsA"/>
    <property type="match status" value="1"/>
</dbReference>
<dbReference type="InterPro" id="IPR007313">
    <property type="entry name" value="FxsA"/>
</dbReference>
<feature type="transmembrane region" description="Helical" evidence="1">
    <location>
        <begin position="5"/>
        <end position="22"/>
    </location>
</feature>